<sequence>MELLEQGPVEQFTLAKLAKSLDTVSMALYNYFPSRDALLEGIGDHICMQFEMPPAKRNQRWQETLMQWLWTFKAHAERYPIVLKVMGVNGNSSPGWLRITLTVSRTLYEQGFRGHDLALHVWLFCSYAVAVVFNELQGSHFRSGISLSHIDKLEPDEQEFLLMLRKHNMTLTTDEVLGLAFQQMISNLEREVERIQNA</sequence>
<evidence type="ECO:0000256" key="2">
    <source>
        <dbReference type="PROSITE-ProRule" id="PRU00335"/>
    </source>
</evidence>
<feature type="domain" description="HTH tetR-type" evidence="3">
    <location>
        <begin position="1"/>
        <end position="50"/>
    </location>
</feature>
<evidence type="ECO:0000256" key="1">
    <source>
        <dbReference type="ARBA" id="ARBA00023125"/>
    </source>
</evidence>
<dbReference type="SUPFAM" id="SSF48498">
    <property type="entry name" value="Tetracyclin repressor-like, C-terminal domain"/>
    <property type="match status" value="1"/>
</dbReference>
<dbReference type="EMBL" id="VRYZ01000005">
    <property type="protein sequence ID" value="TXS91175.1"/>
    <property type="molecule type" value="Genomic_DNA"/>
</dbReference>
<dbReference type="InterPro" id="IPR009057">
    <property type="entry name" value="Homeodomain-like_sf"/>
</dbReference>
<dbReference type="GO" id="GO:0003677">
    <property type="term" value="F:DNA binding"/>
    <property type="evidence" value="ECO:0007669"/>
    <property type="project" value="UniProtKB-UniRule"/>
</dbReference>
<evidence type="ECO:0000259" key="3">
    <source>
        <dbReference type="PROSITE" id="PS50977"/>
    </source>
</evidence>
<dbReference type="OrthoDB" id="9808189at2"/>
<feature type="DNA-binding region" description="H-T-H motif" evidence="2">
    <location>
        <begin position="13"/>
        <end position="32"/>
    </location>
</feature>
<dbReference type="Proteomes" id="UP000321933">
    <property type="component" value="Unassembled WGS sequence"/>
</dbReference>
<gene>
    <name evidence="4" type="ORF">FVW59_13315</name>
</gene>
<name>A0A5C8ZS16_9GAMM</name>
<dbReference type="PROSITE" id="PS50977">
    <property type="entry name" value="HTH_TETR_2"/>
    <property type="match status" value="1"/>
</dbReference>
<dbReference type="AlphaFoldDB" id="A0A5C8ZS16"/>
<reference evidence="4 5" key="1">
    <citation type="submission" date="2019-08" db="EMBL/GenBank/DDBJ databases">
        <title>Parahaliea maris sp. nov., isolated from the surface seawater.</title>
        <authorList>
            <person name="Liu Y."/>
        </authorList>
    </citation>
    <scope>NUCLEOTIDE SEQUENCE [LARGE SCALE GENOMIC DNA]</scope>
    <source>
        <strain evidence="4 5">S2-26</strain>
    </source>
</reference>
<dbReference type="Gene3D" id="1.10.357.10">
    <property type="entry name" value="Tetracycline Repressor, domain 2"/>
    <property type="match status" value="1"/>
</dbReference>
<evidence type="ECO:0000313" key="5">
    <source>
        <dbReference type="Proteomes" id="UP000321933"/>
    </source>
</evidence>
<organism evidence="4 5">
    <name type="scientific">Parahaliea aestuarii</name>
    <dbReference type="NCBI Taxonomy" id="1852021"/>
    <lineage>
        <taxon>Bacteria</taxon>
        <taxon>Pseudomonadati</taxon>
        <taxon>Pseudomonadota</taxon>
        <taxon>Gammaproteobacteria</taxon>
        <taxon>Cellvibrionales</taxon>
        <taxon>Halieaceae</taxon>
        <taxon>Parahaliea</taxon>
    </lineage>
</organism>
<accession>A0A5C8ZS16</accession>
<keyword evidence="5" id="KW-1185">Reference proteome</keyword>
<dbReference type="SUPFAM" id="SSF46689">
    <property type="entry name" value="Homeodomain-like"/>
    <property type="match status" value="1"/>
</dbReference>
<dbReference type="RefSeq" id="WP_148064828.1">
    <property type="nucleotide sequence ID" value="NZ_VRYZ01000005.1"/>
</dbReference>
<proteinExistence type="predicted"/>
<protein>
    <submittedName>
        <fullName evidence="4">Helix-turn-helix transcriptional regulator</fullName>
    </submittedName>
</protein>
<evidence type="ECO:0000313" key="4">
    <source>
        <dbReference type="EMBL" id="TXS91175.1"/>
    </source>
</evidence>
<keyword evidence="1 2" id="KW-0238">DNA-binding</keyword>
<dbReference type="InterPro" id="IPR001647">
    <property type="entry name" value="HTH_TetR"/>
</dbReference>
<dbReference type="Pfam" id="PF00440">
    <property type="entry name" value="TetR_N"/>
    <property type="match status" value="1"/>
</dbReference>
<comment type="caution">
    <text evidence="4">The sequence shown here is derived from an EMBL/GenBank/DDBJ whole genome shotgun (WGS) entry which is preliminary data.</text>
</comment>
<dbReference type="InterPro" id="IPR036271">
    <property type="entry name" value="Tet_transcr_reg_TetR-rel_C_sf"/>
</dbReference>